<name>A0A7X0DL07_NOVIT</name>
<organism evidence="3 4">
    <name type="scientific">Novispirillum itersonii</name>
    <name type="common">Aquaspirillum itersonii</name>
    <dbReference type="NCBI Taxonomy" id="189"/>
    <lineage>
        <taxon>Bacteria</taxon>
        <taxon>Pseudomonadati</taxon>
        <taxon>Pseudomonadota</taxon>
        <taxon>Alphaproteobacteria</taxon>
        <taxon>Rhodospirillales</taxon>
        <taxon>Novispirillaceae</taxon>
        <taxon>Novispirillum</taxon>
    </lineage>
</organism>
<evidence type="ECO:0000256" key="1">
    <source>
        <dbReference type="SAM" id="Phobius"/>
    </source>
</evidence>
<dbReference type="Pfam" id="PF09976">
    <property type="entry name" value="TPR_21"/>
    <property type="match status" value="1"/>
</dbReference>
<keyword evidence="1" id="KW-0472">Membrane</keyword>
<evidence type="ECO:0000313" key="4">
    <source>
        <dbReference type="Proteomes" id="UP000544872"/>
    </source>
</evidence>
<feature type="transmembrane region" description="Helical" evidence="1">
    <location>
        <begin position="33"/>
        <end position="50"/>
    </location>
</feature>
<dbReference type="InterPro" id="IPR018704">
    <property type="entry name" value="SecYEG/CpoB_TPR"/>
</dbReference>
<accession>A0A7X0DL07</accession>
<dbReference type="AlphaFoldDB" id="A0A7X0DL07"/>
<reference evidence="3 4" key="1">
    <citation type="submission" date="2020-08" db="EMBL/GenBank/DDBJ databases">
        <title>Genomic Encyclopedia of Type Strains, Phase IV (KMG-IV): sequencing the most valuable type-strain genomes for metagenomic binning, comparative biology and taxonomic classification.</title>
        <authorList>
            <person name="Goeker M."/>
        </authorList>
    </citation>
    <scope>NUCLEOTIDE SEQUENCE [LARGE SCALE GENOMIC DNA]</scope>
    <source>
        <strain evidence="3 4">DSM 11590</strain>
    </source>
</reference>
<keyword evidence="1" id="KW-1133">Transmembrane helix</keyword>
<gene>
    <name evidence="3" type="ORF">FHS48_000877</name>
</gene>
<proteinExistence type="predicted"/>
<dbReference type="EMBL" id="JACIIX010000002">
    <property type="protein sequence ID" value="MBB6209475.1"/>
    <property type="molecule type" value="Genomic_DNA"/>
</dbReference>
<protein>
    <recommendedName>
        <fullName evidence="2">Ancillary SecYEG translocon subunit/Cell division coordinator CpoB TPR domain-containing protein</fullName>
    </recommendedName>
</protein>
<dbReference type="Proteomes" id="UP000544872">
    <property type="component" value="Unassembled WGS sequence"/>
</dbReference>
<feature type="domain" description="Ancillary SecYEG translocon subunit/Cell division coordinator CpoB TPR" evidence="2">
    <location>
        <begin position="29"/>
        <end position="141"/>
    </location>
</feature>
<evidence type="ECO:0000259" key="2">
    <source>
        <dbReference type="Pfam" id="PF09976"/>
    </source>
</evidence>
<keyword evidence="4" id="KW-1185">Reference proteome</keyword>
<dbReference type="RefSeq" id="WP_311769079.1">
    <property type="nucleotide sequence ID" value="NZ_JACIIX010000002.1"/>
</dbReference>
<evidence type="ECO:0000313" key="3">
    <source>
        <dbReference type="EMBL" id="MBB6209475.1"/>
    </source>
</evidence>
<sequence>MADRIPDPQQDALFREVDDDLRHEQFSKLWKAYGSWVIAAAVLIVAVVAGHEGWQAWQRSVRADEARAYEQAMTRVQAGEDAGPALSALAKTASTGHRDLARLQEAALLLKQGKAADAVAVYQALYADSKTDRVFADLARILAVQHGMDLPGADVKALDSVLTPLLDPASPFRHLAAEAKALLALQDKRTDDAKAQLNALFADKNTPAGIKTRARNLLSALGAEPAQG</sequence>
<comment type="caution">
    <text evidence="3">The sequence shown here is derived from an EMBL/GenBank/DDBJ whole genome shotgun (WGS) entry which is preliminary data.</text>
</comment>
<keyword evidence="1" id="KW-0812">Transmembrane</keyword>